<dbReference type="Proteomes" id="UP001457197">
    <property type="component" value="Unassembled WGS sequence"/>
</dbReference>
<organism evidence="1 2">
    <name type="scientific">Faecalibacterium tardum</name>
    <dbReference type="NCBI Taxonomy" id="3133156"/>
    <lineage>
        <taxon>Bacteria</taxon>
        <taxon>Bacillati</taxon>
        <taxon>Bacillota</taxon>
        <taxon>Clostridia</taxon>
        <taxon>Eubacteriales</taxon>
        <taxon>Oscillospiraceae</taxon>
        <taxon>Faecalibacterium</taxon>
    </lineage>
</organism>
<dbReference type="RefSeq" id="WP_187031824.1">
    <property type="nucleotide sequence ID" value="NZ_JBBMEO010000012.1"/>
</dbReference>
<keyword evidence="2" id="KW-1185">Reference proteome</keyword>
<evidence type="ECO:0000313" key="1">
    <source>
        <dbReference type="EMBL" id="MEQ2362279.1"/>
    </source>
</evidence>
<dbReference type="EMBL" id="JBBMEO010000012">
    <property type="protein sequence ID" value="MEQ2362279.1"/>
    <property type="molecule type" value="Genomic_DNA"/>
</dbReference>
<gene>
    <name evidence="1" type="ORF">WMO44_09000</name>
</gene>
<proteinExistence type="predicted"/>
<comment type="caution">
    <text evidence="1">The sequence shown here is derived from an EMBL/GenBank/DDBJ whole genome shotgun (WGS) entry which is preliminary data.</text>
</comment>
<accession>A0ABV1AZF3</accession>
<protein>
    <submittedName>
        <fullName evidence="1">Uncharacterized protein</fullName>
    </submittedName>
</protein>
<name>A0ABV1AZF3_9FIRM</name>
<evidence type="ECO:0000313" key="2">
    <source>
        <dbReference type="Proteomes" id="UP001457197"/>
    </source>
</evidence>
<sequence length="128" mass="14124">MKNDALNHFKEEMNKRGLFRKIQVCANLIPPPPGADGEALIELHRSAAKIAIRNYAEHHEDFCDVMADAALDHLLNTVLPDDLFIPDGGFSPTKEEVDNMNRAKETADKAAKVLDTLFGGLADLLKTI</sequence>
<reference evidence="1 2" key="1">
    <citation type="submission" date="2024-03" db="EMBL/GenBank/DDBJ databases">
        <title>Human intestinal bacterial collection.</title>
        <authorList>
            <person name="Pauvert C."/>
            <person name="Hitch T.C.A."/>
            <person name="Clavel T."/>
        </authorList>
    </citation>
    <scope>NUCLEOTIDE SEQUENCE [LARGE SCALE GENOMIC DNA]</scope>
    <source>
        <strain evidence="1 2">CLA-AA-H175</strain>
    </source>
</reference>